<gene>
    <name evidence="16" type="ORF">IQ10_02657</name>
</gene>
<evidence type="ECO:0000256" key="11">
    <source>
        <dbReference type="ARBA" id="ARBA00030399"/>
    </source>
</evidence>
<dbReference type="InterPro" id="IPR004573">
    <property type="entry name" value="rRNA_ssu_MeTfrase_B"/>
</dbReference>
<name>A0A562QG04_9BACI</name>
<dbReference type="InterPro" id="IPR049560">
    <property type="entry name" value="MeTrfase_RsmB-F_NOP2_cat"/>
</dbReference>
<evidence type="ECO:0000256" key="10">
    <source>
        <dbReference type="ARBA" id="ARBA00022884"/>
    </source>
</evidence>
<feature type="binding site" evidence="14">
    <location>
        <position position="329"/>
    </location>
    <ligand>
        <name>S-adenosyl-L-methionine</name>
        <dbReference type="ChEBI" id="CHEBI:59789"/>
    </ligand>
</feature>
<evidence type="ECO:0000259" key="15">
    <source>
        <dbReference type="PROSITE" id="PS51686"/>
    </source>
</evidence>
<dbReference type="InterPro" id="IPR054728">
    <property type="entry name" value="RsmB-like_ferredoxin"/>
</dbReference>
<reference evidence="16 17" key="1">
    <citation type="journal article" date="2015" name="Stand. Genomic Sci.">
        <title>Genomic Encyclopedia of Bacterial and Archaeal Type Strains, Phase III: the genomes of soil and plant-associated and newly described type strains.</title>
        <authorList>
            <person name="Whitman W.B."/>
            <person name="Woyke T."/>
            <person name="Klenk H.P."/>
            <person name="Zhou Y."/>
            <person name="Lilburn T.G."/>
            <person name="Beck B.J."/>
            <person name="De Vos P."/>
            <person name="Vandamme P."/>
            <person name="Eisen J.A."/>
            <person name="Garrity G."/>
            <person name="Hugenholtz P."/>
            <person name="Kyrpides N.C."/>
        </authorList>
    </citation>
    <scope>NUCLEOTIDE SEQUENCE [LARGE SCALE GENOMIC DNA]</scope>
    <source>
        <strain evidence="16 17">CGMCC 1.10116</strain>
    </source>
</reference>
<evidence type="ECO:0000256" key="13">
    <source>
        <dbReference type="ARBA" id="ARBA00047283"/>
    </source>
</evidence>
<sequence length="448" mass="50601">MSKPIREVALDMLLQIEKNQAYSNLLLNQTVKRSKLDQRDVGLLTEMVYGTIQRRDTLDFYLQPFIKKGVSSLDVWVKILLRLSVYQIVYLDRVPDRAIVHEAVQIAKKKGHKGISGMVNGVLRSILRQGLPTFDQVKDETKRFALETSFPLWLVERWVEQYGLEETKAMCETSLTPPSVTVRVNRVKGTVTEAIERLSEEGLIVKRGELSPDAIVIEKGNVFETRAYNQGYVTAQDESSMLVGRAVNVQPGMSVIDACAAPGGKSTHLAEQMNDEGTVLSFDLHEHKVKLIRQQAERLNLKSIQAEALDARKIDQRLHGLQFDRVLIDAPCSGFGVIRRKPDIKWTKSEQDIQAIHVIQQDILDAVAPFVKSGGTLTYSTCTVDKEENEESVRAFLTNHEDFELDSTLEERLPEKLVQSGRYQTGMVTILPQDFQTDGFFIASLRKK</sequence>
<dbReference type="FunFam" id="3.30.70.1170:FF:000003">
    <property type="entry name" value="16S rRNA (Cytosine(967)-C(5))-methyltransferase RsmB"/>
    <property type="match status" value="1"/>
</dbReference>
<keyword evidence="7 14" id="KW-0489">Methyltransferase</keyword>
<dbReference type="Pfam" id="PF22458">
    <property type="entry name" value="RsmF-B_ferredox"/>
    <property type="match status" value="1"/>
</dbReference>
<feature type="active site" description="Nucleophile" evidence="14">
    <location>
        <position position="382"/>
    </location>
</feature>
<dbReference type="Proteomes" id="UP000315711">
    <property type="component" value="Unassembled WGS sequence"/>
</dbReference>
<comment type="subcellular location">
    <subcellularLocation>
        <location evidence="2">Cytoplasm</location>
    </subcellularLocation>
</comment>
<evidence type="ECO:0000256" key="14">
    <source>
        <dbReference type="PROSITE-ProRule" id="PRU01023"/>
    </source>
</evidence>
<dbReference type="SUPFAM" id="SSF48013">
    <property type="entry name" value="NusB-like"/>
    <property type="match status" value="1"/>
</dbReference>
<keyword evidence="10 14" id="KW-0694">RNA-binding</keyword>
<evidence type="ECO:0000256" key="5">
    <source>
        <dbReference type="ARBA" id="ARBA00022490"/>
    </source>
</evidence>
<dbReference type="PANTHER" id="PTHR22807:SF53">
    <property type="entry name" value="RIBOSOMAL RNA SMALL SUBUNIT METHYLTRANSFERASE B-RELATED"/>
    <property type="match status" value="1"/>
</dbReference>
<keyword evidence="6" id="KW-0698">rRNA processing</keyword>
<dbReference type="GO" id="GO:0008649">
    <property type="term" value="F:rRNA methyltransferase activity"/>
    <property type="evidence" value="ECO:0007669"/>
    <property type="project" value="InterPro"/>
</dbReference>
<dbReference type="GO" id="GO:0005737">
    <property type="term" value="C:cytoplasm"/>
    <property type="evidence" value="ECO:0007669"/>
    <property type="project" value="UniProtKB-SubCell"/>
</dbReference>
<dbReference type="FunFam" id="3.40.50.150:FF:000022">
    <property type="entry name" value="Ribosomal RNA small subunit methyltransferase B"/>
    <property type="match status" value="1"/>
</dbReference>
<keyword evidence="17" id="KW-1185">Reference proteome</keyword>
<dbReference type="SUPFAM" id="SSF53335">
    <property type="entry name" value="S-adenosyl-L-methionine-dependent methyltransferases"/>
    <property type="match status" value="1"/>
</dbReference>
<evidence type="ECO:0000256" key="6">
    <source>
        <dbReference type="ARBA" id="ARBA00022552"/>
    </source>
</evidence>
<evidence type="ECO:0000256" key="7">
    <source>
        <dbReference type="ARBA" id="ARBA00022603"/>
    </source>
</evidence>
<dbReference type="GO" id="GO:0003723">
    <property type="term" value="F:RNA binding"/>
    <property type="evidence" value="ECO:0007669"/>
    <property type="project" value="UniProtKB-UniRule"/>
</dbReference>
<comment type="caution">
    <text evidence="16">The sequence shown here is derived from an EMBL/GenBank/DDBJ whole genome shotgun (WGS) entry which is preliminary data.</text>
</comment>
<dbReference type="EMBL" id="VLKZ01000007">
    <property type="protein sequence ID" value="TWI55110.1"/>
    <property type="molecule type" value="Genomic_DNA"/>
</dbReference>
<dbReference type="InterPro" id="IPR023267">
    <property type="entry name" value="RCMT"/>
</dbReference>
<feature type="binding site" evidence="14">
    <location>
        <position position="283"/>
    </location>
    <ligand>
        <name>S-adenosyl-L-methionine</name>
        <dbReference type="ChEBI" id="CHEBI:59789"/>
    </ligand>
</feature>
<dbReference type="CDD" id="cd02440">
    <property type="entry name" value="AdoMet_MTases"/>
    <property type="match status" value="1"/>
</dbReference>
<dbReference type="OrthoDB" id="9810297at2"/>
<evidence type="ECO:0000256" key="9">
    <source>
        <dbReference type="ARBA" id="ARBA00022691"/>
    </source>
</evidence>
<dbReference type="EC" id="2.1.1.176" evidence="4"/>
<proteinExistence type="inferred from homology"/>
<dbReference type="InterPro" id="IPR029063">
    <property type="entry name" value="SAM-dependent_MTases_sf"/>
</dbReference>
<dbReference type="Pfam" id="PF01029">
    <property type="entry name" value="NusB"/>
    <property type="match status" value="1"/>
</dbReference>
<dbReference type="PRINTS" id="PR02008">
    <property type="entry name" value="RCMTFAMILY"/>
</dbReference>
<organism evidence="16 17">
    <name type="scientific">Halalkalibacter nanhaiisediminis</name>
    <dbReference type="NCBI Taxonomy" id="688079"/>
    <lineage>
        <taxon>Bacteria</taxon>
        <taxon>Bacillati</taxon>
        <taxon>Bacillota</taxon>
        <taxon>Bacilli</taxon>
        <taxon>Bacillales</taxon>
        <taxon>Bacillaceae</taxon>
        <taxon>Halalkalibacter</taxon>
    </lineage>
</organism>
<protein>
    <recommendedName>
        <fullName evidence="4">16S rRNA (cytosine(967)-C(5))-methyltransferase</fullName>
        <ecNumber evidence="4">2.1.1.176</ecNumber>
    </recommendedName>
    <alternativeName>
        <fullName evidence="11">16S rRNA m5C967 methyltransferase</fullName>
    </alternativeName>
    <alternativeName>
        <fullName evidence="12">rRNA (cytosine-C(5)-)-methyltransferase RsmB</fullName>
    </alternativeName>
</protein>
<evidence type="ECO:0000256" key="12">
    <source>
        <dbReference type="ARBA" id="ARBA00031088"/>
    </source>
</evidence>
<dbReference type="InterPro" id="IPR018314">
    <property type="entry name" value="RsmB/NOL1/NOP2-like_CS"/>
</dbReference>
<dbReference type="Gene3D" id="3.30.70.1170">
    <property type="entry name" value="Sun protein, domain 3"/>
    <property type="match status" value="1"/>
</dbReference>
<evidence type="ECO:0000313" key="17">
    <source>
        <dbReference type="Proteomes" id="UP000315711"/>
    </source>
</evidence>
<evidence type="ECO:0000313" key="16">
    <source>
        <dbReference type="EMBL" id="TWI55110.1"/>
    </source>
</evidence>
<evidence type="ECO:0000256" key="2">
    <source>
        <dbReference type="ARBA" id="ARBA00004496"/>
    </source>
</evidence>
<dbReference type="Gene3D" id="1.10.940.10">
    <property type="entry name" value="NusB-like"/>
    <property type="match status" value="1"/>
</dbReference>
<comment type="catalytic activity">
    <reaction evidence="13">
        <text>cytidine(967) in 16S rRNA + S-adenosyl-L-methionine = 5-methylcytidine(967) in 16S rRNA + S-adenosyl-L-homocysteine + H(+)</text>
        <dbReference type="Rhea" id="RHEA:42748"/>
        <dbReference type="Rhea" id="RHEA-COMP:10219"/>
        <dbReference type="Rhea" id="RHEA-COMP:10220"/>
        <dbReference type="ChEBI" id="CHEBI:15378"/>
        <dbReference type="ChEBI" id="CHEBI:57856"/>
        <dbReference type="ChEBI" id="CHEBI:59789"/>
        <dbReference type="ChEBI" id="CHEBI:74483"/>
        <dbReference type="ChEBI" id="CHEBI:82748"/>
        <dbReference type="EC" id="2.1.1.176"/>
    </reaction>
</comment>
<keyword evidence="9 14" id="KW-0949">S-adenosyl-L-methionine</keyword>
<evidence type="ECO:0000256" key="1">
    <source>
        <dbReference type="ARBA" id="ARBA00002724"/>
    </source>
</evidence>
<dbReference type="NCBIfam" id="NF011494">
    <property type="entry name" value="PRK14902.1"/>
    <property type="match status" value="1"/>
</dbReference>
<feature type="domain" description="SAM-dependent MTase RsmB/NOP-type" evidence="15">
    <location>
        <begin position="170"/>
        <end position="448"/>
    </location>
</feature>
<dbReference type="GO" id="GO:0006355">
    <property type="term" value="P:regulation of DNA-templated transcription"/>
    <property type="evidence" value="ECO:0007669"/>
    <property type="project" value="InterPro"/>
</dbReference>
<dbReference type="Gene3D" id="3.40.50.150">
    <property type="entry name" value="Vaccinia Virus protein VP39"/>
    <property type="match status" value="1"/>
</dbReference>
<accession>A0A562QG04</accession>
<dbReference type="AlphaFoldDB" id="A0A562QG04"/>
<dbReference type="NCBIfam" id="TIGR00563">
    <property type="entry name" value="rsmB"/>
    <property type="match status" value="1"/>
</dbReference>
<dbReference type="RefSeq" id="WP_144450913.1">
    <property type="nucleotide sequence ID" value="NZ_VLKZ01000007.1"/>
</dbReference>
<comment type="function">
    <text evidence="1">Specifically methylates the cytosine at position 967 (m5C967) of 16S rRNA.</text>
</comment>
<dbReference type="PANTHER" id="PTHR22807">
    <property type="entry name" value="NOP2 YEAST -RELATED NOL1/NOP2/FMU SUN DOMAIN-CONTAINING"/>
    <property type="match status" value="1"/>
</dbReference>
<feature type="binding site" evidence="14">
    <location>
        <begin position="259"/>
        <end position="265"/>
    </location>
    <ligand>
        <name>S-adenosyl-L-methionine</name>
        <dbReference type="ChEBI" id="CHEBI:59789"/>
    </ligand>
</feature>
<keyword evidence="5" id="KW-0963">Cytoplasm</keyword>
<dbReference type="PROSITE" id="PS51686">
    <property type="entry name" value="SAM_MT_RSMB_NOP"/>
    <property type="match status" value="1"/>
</dbReference>
<feature type="binding site" evidence="14">
    <location>
        <position position="310"/>
    </location>
    <ligand>
        <name>S-adenosyl-L-methionine</name>
        <dbReference type="ChEBI" id="CHEBI:59789"/>
    </ligand>
</feature>
<evidence type="ECO:0000256" key="3">
    <source>
        <dbReference type="ARBA" id="ARBA00007494"/>
    </source>
</evidence>
<comment type="similarity">
    <text evidence="3 14">Belongs to the class I-like SAM-binding methyltransferase superfamily. RsmB/NOP family.</text>
</comment>
<dbReference type="PROSITE" id="PS01153">
    <property type="entry name" value="NOL1_NOP2_SUN"/>
    <property type="match status" value="1"/>
</dbReference>
<dbReference type="Pfam" id="PF01189">
    <property type="entry name" value="Methyltr_RsmB-F"/>
    <property type="match status" value="1"/>
</dbReference>
<dbReference type="FunFam" id="1.10.940.10:FF:000006">
    <property type="entry name" value="16S rRNA (Cytosine(967)-C(5))-methyltransferase RsmB"/>
    <property type="match status" value="1"/>
</dbReference>
<evidence type="ECO:0000256" key="8">
    <source>
        <dbReference type="ARBA" id="ARBA00022679"/>
    </source>
</evidence>
<dbReference type="InterPro" id="IPR001678">
    <property type="entry name" value="MeTrfase_RsmB-F_NOP2_dom"/>
</dbReference>
<evidence type="ECO:0000256" key="4">
    <source>
        <dbReference type="ARBA" id="ARBA00012140"/>
    </source>
</evidence>
<dbReference type="InterPro" id="IPR035926">
    <property type="entry name" value="NusB-like_sf"/>
</dbReference>
<dbReference type="InterPro" id="IPR006027">
    <property type="entry name" value="NusB_RsmB_TIM44"/>
</dbReference>
<keyword evidence="8 14" id="KW-0808">Transferase</keyword>